<protein>
    <recommendedName>
        <fullName evidence="2">Fatty acid desaturase domain-containing protein</fullName>
    </recommendedName>
</protein>
<evidence type="ECO:0000259" key="2">
    <source>
        <dbReference type="Pfam" id="PF00487"/>
    </source>
</evidence>
<reference evidence="3 4" key="1">
    <citation type="journal article" date="2020" name="Microorganisms">
        <title>Osmotic Adaptation and Compatible Solute Biosynthesis of Phototrophic Bacteria as Revealed from Genome Analyses.</title>
        <authorList>
            <person name="Imhoff J.F."/>
            <person name="Rahn T."/>
            <person name="Kunzel S."/>
            <person name="Keller A."/>
            <person name="Neulinger S.C."/>
        </authorList>
    </citation>
    <scope>NUCLEOTIDE SEQUENCE [LARGE SCALE GENOMIC DNA]</scope>
    <source>
        <strain evidence="3 4">DSM 9895</strain>
    </source>
</reference>
<evidence type="ECO:0000313" key="4">
    <source>
        <dbReference type="Proteomes" id="UP001296873"/>
    </source>
</evidence>
<dbReference type="PANTHER" id="PTHR19353:SF19">
    <property type="entry name" value="DELTA(5) FATTY ACID DESATURASE C-RELATED"/>
    <property type="match status" value="1"/>
</dbReference>
<feature type="transmembrane region" description="Helical" evidence="1">
    <location>
        <begin position="21"/>
        <end position="44"/>
    </location>
</feature>
<dbReference type="RefSeq" id="WP_200344654.1">
    <property type="nucleotide sequence ID" value="NZ_NRRL01000235.1"/>
</dbReference>
<dbReference type="PANTHER" id="PTHR19353">
    <property type="entry name" value="FATTY ACID DESATURASE 2"/>
    <property type="match status" value="1"/>
</dbReference>
<sequence length="305" mass="33714">MSAKNVRRAFRQEFKDLPRNGLWRATTVFASYLLAIAGCIALGAQLVGQPGAASALGIAALAVVIATRLRGLNNIVHECSHYTFTRSIRANVMFGRIAAVVLLGGFRKYEREHATHHSFLGDHEQDKDFENLQVFGIDQPVTWGSLVRHLATPILGLHLRRYFPVDLSFEDGRAVGLAKLGLLGAVALGAWLAPWTTLLMVLVPYLYVMTAINYWNDCVDHAGLIAESDDLYASRNLILPLPLRALLFPRNDCFHLVHHLFPSVPVQHLPACHRRLLSEPAYAALNHRPRLPKGQSAGLVGWSAP</sequence>
<dbReference type="Pfam" id="PF00487">
    <property type="entry name" value="FA_desaturase"/>
    <property type="match status" value="1"/>
</dbReference>
<dbReference type="InterPro" id="IPR005804">
    <property type="entry name" value="FA_desaturase_dom"/>
</dbReference>
<keyword evidence="4" id="KW-1185">Reference proteome</keyword>
<evidence type="ECO:0000256" key="1">
    <source>
        <dbReference type="SAM" id="Phobius"/>
    </source>
</evidence>
<feature type="transmembrane region" description="Helical" evidence="1">
    <location>
        <begin position="50"/>
        <end position="67"/>
    </location>
</feature>
<keyword evidence="1" id="KW-0472">Membrane</keyword>
<keyword evidence="1" id="KW-1133">Transmembrane helix</keyword>
<feature type="transmembrane region" description="Helical" evidence="1">
    <location>
        <begin position="88"/>
        <end position="106"/>
    </location>
</feature>
<dbReference type="InterPro" id="IPR012171">
    <property type="entry name" value="Fatty_acid_desaturase"/>
</dbReference>
<evidence type="ECO:0000313" key="3">
    <source>
        <dbReference type="EMBL" id="MBK1671585.1"/>
    </source>
</evidence>
<dbReference type="EMBL" id="NRRL01000235">
    <property type="protein sequence ID" value="MBK1671585.1"/>
    <property type="molecule type" value="Genomic_DNA"/>
</dbReference>
<dbReference type="Proteomes" id="UP001296873">
    <property type="component" value="Unassembled WGS sequence"/>
</dbReference>
<organism evidence="3 4">
    <name type="scientific">Rhodovibrio sodomensis</name>
    <dbReference type="NCBI Taxonomy" id="1088"/>
    <lineage>
        <taxon>Bacteria</taxon>
        <taxon>Pseudomonadati</taxon>
        <taxon>Pseudomonadota</taxon>
        <taxon>Alphaproteobacteria</taxon>
        <taxon>Rhodospirillales</taxon>
        <taxon>Rhodovibrionaceae</taxon>
        <taxon>Rhodovibrio</taxon>
    </lineage>
</organism>
<comment type="caution">
    <text evidence="3">The sequence shown here is derived from an EMBL/GenBank/DDBJ whole genome shotgun (WGS) entry which is preliminary data.</text>
</comment>
<proteinExistence type="predicted"/>
<feature type="domain" description="Fatty acid desaturase" evidence="2">
    <location>
        <begin position="59"/>
        <end position="285"/>
    </location>
</feature>
<accession>A0ABS1DQG7</accession>
<gene>
    <name evidence="3" type="ORF">CKO28_26685</name>
</gene>
<name>A0ABS1DQG7_9PROT</name>
<feature type="transmembrane region" description="Helical" evidence="1">
    <location>
        <begin position="182"/>
        <end position="207"/>
    </location>
</feature>
<keyword evidence="1" id="KW-0812">Transmembrane</keyword>